<sequence>MSNNTEDTDKATSHQMDDSIFNEWSGILKAGSLAFIQEYER</sequence>
<dbReference type="RefSeq" id="WP_267885705.1">
    <property type="nucleotide sequence ID" value="NZ_CP109886.1"/>
</dbReference>
<organism evidence="1 2">
    <name type="scientific">Xylella fastidiosa subsp. fastidiosa</name>
    <dbReference type="NCBI Taxonomy" id="644356"/>
    <lineage>
        <taxon>Bacteria</taxon>
        <taxon>Pseudomonadati</taxon>
        <taxon>Pseudomonadota</taxon>
        <taxon>Gammaproteobacteria</taxon>
        <taxon>Lysobacterales</taxon>
        <taxon>Lysobacteraceae</taxon>
        <taxon>Xylella</taxon>
    </lineage>
</organism>
<dbReference type="EMBL" id="CP109886">
    <property type="protein sequence ID" value="WCF27614.1"/>
    <property type="molecule type" value="Genomic_DNA"/>
</dbReference>
<evidence type="ECO:0000313" key="1">
    <source>
        <dbReference type="EMBL" id="WCF27614.1"/>
    </source>
</evidence>
<proteinExistence type="predicted"/>
<reference evidence="1" key="2">
    <citation type="submission" date="2022-10" db="EMBL/GenBank/DDBJ databases">
        <authorList>
            <person name="Landa B."/>
            <person name="Arias-Giraldo L.F."/>
            <person name="Roman-Ecija M."/>
            <person name="Velasco-Amo M.P."/>
            <person name="De La Fuente L."/>
            <person name="Marco-Noales E."/>
            <person name="Moralejo E."/>
        </authorList>
    </citation>
    <scope>NUCLEOTIDE SEQUENCE</scope>
    <source>
        <strain evidence="1">CFBP8073</strain>
    </source>
</reference>
<dbReference type="Proteomes" id="UP001211513">
    <property type="component" value="Chromosome"/>
</dbReference>
<dbReference type="AlphaFoldDB" id="A0AAJ5QZ57"/>
<accession>A0AAJ5QZ57</accession>
<protein>
    <submittedName>
        <fullName evidence="1">Uncharacterized protein</fullName>
    </submittedName>
</protein>
<evidence type="ECO:0000313" key="2">
    <source>
        <dbReference type="Proteomes" id="UP001211513"/>
    </source>
</evidence>
<gene>
    <name evidence="1" type="ORF">OK117_08165</name>
</gene>
<reference evidence="1" key="1">
    <citation type="journal article" date="2022" name="Phytopathology">
        <title>Complete circularized genome resources of seven strains of Xylella fastidiosa subsp. fastidiosa using hybrid assembly reveals unknown plasmids.</title>
        <authorList>
            <person name="Velasco-Amo M.D.P."/>
            <person name="Arias-Giraldo L.F.F."/>
            <person name="Ecija M.R."/>
            <person name="De La Fuente L."/>
            <person name="Marco-Noales E."/>
            <person name="Moralejo E."/>
            <person name="Navas-Cort J.A."/>
            <person name="Landa B.B."/>
        </authorList>
    </citation>
    <scope>NUCLEOTIDE SEQUENCE</scope>
    <source>
        <strain evidence="1">CFBP8073</strain>
    </source>
</reference>
<name>A0AAJ5QZ57_XYLFS</name>